<evidence type="ECO:0000313" key="2">
    <source>
        <dbReference type="Proteomes" id="UP000596049"/>
    </source>
</evidence>
<organism evidence="1 2">
    <name type="scientific">Lysinibacillus agricola</name>
    <dbReference type="NCBI Taxonomy" id="2590012"/>
    <lineage>
        <taxon>Bacteria</taxon>
        <taxon>Bacillati</taxon>
        <taxon>Bacillota</taxon>
        <taxon>Bacilli</taxon>
        <taxon>Bacillales</taxon>
        <taxon>Bacillaceae</taxon>
        <taxon>Lysinibacillus</taxon>
    </lineage>
</organism>
<protein>
    <submittedName>
        <fullName evidence="1">DUF3221 domain-containing protein</fullName>
    </submittedName>
</protein>
<gene>
    <name evidence="1" type="ORF">FJQ98_02320</name>
</gene>
<reference evidence="1 2" key="1">
    <citation type="submission" date="2020-01" db="EMBL/GenBank/DDBJ databases">
        <authorList>
            <person name="Liu G."/>
            <person name="Liu B."/>
        </authorList>
    </citation>
    <scope>NUCLEOTIDE SEQUENCE [LARGE SCALE GENOMIC DNA]</scope>
    <source>
        <strain evidence="1 2">FJAT-51161</strain>
    </source>
</reference>
<dbReference type="InterPro" id="IPR021598">
    <property type="entry name" value="DUF3221"/>
</dbReference>
<dbReference type="Gene3D" id="2.40.50.140">
    <property type="entry name" value="Nucleic acid-binding proteins"/>
    <property type="match status" value="1"/>
</dbReference>
<accession>A0ABX7ATH4</accession>
<dbReference type="Proteomes" id="UP000596049">
    <property type="component" value="Chromosome"/>
</dbReference>
<keyword evidence="2" id="KW-1185">Reference proteome</keyword>
<evidence type="ECO:0000313" key="1">
    <source>
        <dbReference type="EMBL" id="QQP12941.1"/>
    </source>
</evidence>
<dbReference type="InterPro" id="IPR012340">
    <property type="entry name" value="NA-bd_OB-fold"/>
</dbReference>
<dbReference type="RefSeq" id="WP_053594579.1">
    <property type="nucleotide sequence ID" value="NZ_CP067341.1"/>
</dbReference>
<dbReference type="Pfam" id="PF11518">
    <property type="entry name" value="DUF3221"/>
    <property type="match status" value="1"/>
</dbReference>
<name>A0ABX7ATH4_9BACI</name>
<dbReference type="EMBL" id="CP067341">
    <property type="protein sequence ID" value="QQP12941.1"/>
    <property type="molecule type" value="Genomic_DNA"/>
</dbReference>
<sequence>MKNRISKPIINMVLLLLFLVVLWFIGNVSQLLSSKENTESEIGYIVMHEGIVYFIQGKDVQQSDIESFASENSNKFESVSILNNELKLSMKGIKSGDKVRIWYSEILESNPAKIKVIRIEKM</sequence>
<proteinExistence type="predicted"/>